<keyword evidence="1" id="KW-0732">Signal</keyword>
<reference evidence="2 3" key="1">
    <citation type="submission" date="2022-07" db="EMBL/GenBank/DDBJ databases">
        <title>Methylomonas rivi sp. nov., Methylomonas rosea sp. nov., Methylomonas aureus sp. nov. and Methylomonas subterranea sp. nov., four novel methanotrophs isolated from a freshwater creek and the deep terrestrial subsurface.</title>
        <authorList>
            <person name="Abin C."/>
            <person name="Sankaranarayanan K."/>
            <person name="Garner C."/>
            <person name="Sindelar R."/>
            <person name="Kotary K."/>
            <person name="Garner R."/>
            <person name="Barclay S."/>
            <person name="Lawson P."/>
            <person name="Krumholz L."/>
        </authorList>
    </citation>
    <scope>NUCLEOTIDE SEQUENCE [LARGE SCALE GENOMIC DNA]</scope>
    <source>
        <strain evidence="2 3">SURF-2</strain>
    </source>
</reference>
<feature type="chain" id="PRO_5045956501" description="PBP domain-containing protein" evidence="1">
    <location>
        <begin position="25"/>
        <end position="578"/>
    </location>
</feature>
<dbReference type="Proteomes" id="UP001524499">
    <property type="component" value="Unassembled WGS sequence"/>
</dbReference>
<evidence type="ECO:0000256" key="1">
    <source>
        <dbReference type="SAM" id="SignalP"/>
    </source>
</evidence>
<gene>
    <name evidence="2" type="ORF">NP590_16795</name>
</gene>
<accession>A0ABT1TJX6</accession>
<organism evidence="2 3">
    <name type="scientific">Methylomonas subterranea</name>
    <dbReference type="NCBI Taxonomy" id="2952225"/>
    <lineage>
        <taxon>Bacteria</taxon>
        <taxon>Pseudomonadati</taxon>
        <taxon>Pseudomonadota</taxon>
        <taxon>Gammaproteobacteria</taxon>
        <taxon>Methylococcales</taxon>
        <taxon>Methylococcaceae</taxon>
        <taxon>Methylomonas</taxon>
    </lineage>
</organism>
<evidence type="ECO:0000313" key="3">
    <source>
        <dbReference type="Proteomes" id="UP001524499"/>
    </source>
</evidence>
<dbReference type="EMBL" id="JANIBJ010000037">
    <property type="protein sequence ID" value="MCQ8105770.1"/>
    <property type="molecule type" value="Genomic_DNA"/>
</dbReference>
<comment type="caution">
    <text evidence="2">The sequence shown here is derived from an EMBL/GenBank/DDBJ whole genome shotgun (WGS) entry which is preliminary data.</text>
</comment>
<keyword evidence="3" id="KW-1185">Reference proteome</keyword>
<proteinExistence type="predicted"/>
<evidence type="ECO:0008006" key="4">
    <source>
        <dbReference type="Google" id="ProtNLM"/>
    </source>
</evidence>
<feature type="signal peptide" evidence="1">
    <location>
        <begin position="1"/>
        <end position="24"/>
    </location>
</feature>
<name>A0ABT1TJX6_9GAMM</name>
<dbReference type="RefSeq" id="WP_256603801.1">
    <property type="nucleotide sequence ID" value="NZ_JANIBJ010000037.1"/>
</dbReference>
<protein>
    <recommendedName>
        <fullName evidence="4">PBP domain-containing protein</fullName>
    </recommendedName>
</protein>
<evidence type="ECO:0000313" key="2">
    <source>
        <dbReference type="EMBL" id="MCQ8105770.1"/>
    </source>
</evidence>
<sequence>MTVSFKLNTLAVAVSLLAAPSAHALTPWTHGLPEVKIHTSGGAAQDRAIEEAIKFGLAEAGTLDVFQDVDGSNKGRRFLGYYFTGKNTLTNGLAGKRIYISKRSLGAAGYGVVPLAGNIGLDNLDISLSSSNGTLGSSQAGAWTLEPGKTNVWNAAITNSGSNTGQSAWSNYLVQNQLSDGGFTGVDGPALLQPGTDNYPEQVNEPSTGAKTANWRNDLTGADLTGNNIARVPTGGLVYGIGVPLDFYKVLQVVQARSGQLPEDILTDPAKLGKYDDERYIPSLSSDFLASLLAGQIKDWGDVKFIDNNGTPNTTADDSVVALTDATVLADAGVAAPFRTKVFIGRRNQGAAISAVSYAKLLGYPYVDGARAPKAATTNLSAIDTGSTAPIAKNPGGANATDALLTDWQNGTNSSGFNPSLRKYWGFALHGGDRNANATQPWRYVRIDGAAPTIANVANGSYPLWAEGEVLIRPAAQIGADKVAALQAFASALGNVAVAKTVNTNAILPFGQSGVFATTATDSSAFVSIPFTALNPIVPLSHVTSSGFTSLGVSPVAFNNGVANPGFGGTTNTVIQLK</sequence>